<gene>
    <name evidence="1" type="ORF">PXEA_LOCUS9992</name>
</gene>
<accession>A0A448WP68</accession>
<protein>
    <submittedName>
        <fullName evidence="1">Uncharacterized protein</fullName>
    </submittedName>
</protein>
<organism evidence="1 2">
    <name type="scientific">Protopolystoma xenopodis</name>
    <dbReference type="NCBI Taxonomy" id="117903"/>
    <lineage>
        <taxon>Eukaryota</taxon>
        <taxon>Metazoa</taxon>
        <taxon>Spiralia</taxon>
        <taxon>Lophotrochozoa</taxon>
        <taxon>Platyhelminthes</taxon>
        <taxon>Monogenea</taxon>
        <taxon>Polyopisthocotylea</taxon>
        <taxon>Polystomatidea</taxon>
        <taxon>Polystomatidae</taxon>
        <taxon>Protopolystoma</taxon>
    </lineage>
</organism>
<keyword evidence="2" id="KW-1185">Reference proteome</keyword>
<dbReference type="Proteomes" id="UP000784294">
    <property type="component" value="Unassembled WGS sequence"/>
</dbReference>
<comment type="caution">
    <text evidence="1">The sequence shown here is derived from an EMBL/GenBank/DDBJ whole genome shotgun (WGS) entry which is preliminary data.</text>
</comment>
<evidence type="ECO:0000313" key="1">
    <source>
        <dbReference type="EMBL" id="VEL16552.1"/>
    </source>
</evidence>
<dbReference type="EMBL" id="CAAALY010028905">
    <property type="protein sequence ID" value="VEL16552.1"/>
    <property type="molecule type" value="Genomic_DNA"/>
</dbReference>
<reference evidence="1" key="1">
    <citation type="submission" date="2018-11" db="EMBL/GenBank/DDBJ databases">
        <authorList>
            <consortium name="Pathogen Informatics"/>
        </authorList>
    </citation>
    <scope>NUCLEOTIDE SEQUENCE</scope>
</reference>
<evidence type="ECO:0000313" key="2">
    <source>
        <dbReference type="Proteomes" id="UP000784294"/>
    </source>
</evidence>
<proteinExistence type="predicted"/>
<sequence length="217" mass="23859">MSRQAQRTLLLLCLHPNYNQVRRHALAHLTHLLSPPKSDSTSHPDDVSRVHSISISLLTSLTSCLAATLSSRRLTLSTTLPVDATVTTRIWQVYTSPITNVNSVLDHFCSESWQPGISAHLAVLIKLIVYVPSGLNRRFPSDGPSHIGHTRGRTVSDAGPVTGDALVCKKLSQKNRCHQPDLPTLEEKARRLELLVMATYASSFPILGISVKYESPI</sequence>
<dbReference type="AlphaFoldDB" id="A0A448WP68"/>
<name>A0A448WP68_9PLAT</name>